<dbReference type="AlphaFoldDB" id="X1B3N0"/>
<evidence type="ECO:0000313" key="1">
    <source>
        <dbReference type="EMBL" id="GAG90339.1"/>
    </source>
</evidence>
<gene>
    <name evidence="1" type="ORF">S01H4_48095</name>
</gene>
<name>X1B3N0_9ZZZZ</name>
<sequence>FNMAKQQSFADKLKKKTAAESAKVIKIVYPFQSTDTGSWRYAEKYIKVLPDDDENKVINDEIKIARASLEQK</sequence>
<dbReference type="EMBL" id="BART01027073">
    <property type="protein sequence ID" value="GAG90339.1"/>
    <property type="molecule type" value="Genomic_DNA"/>
</dbReference>
<feature type="non-terminal residue" evidence="1">
    <location>
        <position position="1"/>
    </location>
</feature>
<reference evidence="1" key="1">
    <citation type="journal article" date="2014" name="Front. Microbiol.">
        <title>High frequency of phylogenetically diverse reductive dehalogenase-homologous genes in deep subseafloor sedimentary metagenomes.</title>
        <authorList>
            <person name="Kawai M."/>
            <person name="Futagami T."/>
            <person name="Toyoda A."/>
            <person name="Takaki Y."/>
            <person name="Nishi S."/>
            <person name="Hori S."/>
            <person name="Arai W."/>
            <person name="Tsubouchi T."/>
            <person name="Morono Y."/>
            <person name="Uchiyama I."/>
            <person name="Ito T."/>
            <person name="Fujiyama A."/>
            <person name="Inagaki F."/>
            <person name="Takami H."/>
        </authorList>
    </citation>
    <scope>NUCLEOTIDE SEQUENCE</scope>
    <source>
        <strain evidence="1">Expedition CK06-06</strain>
    </source>
</reference>
<protein>
    <submittedName>
        <fullName evidence="1">Uncharacterized protein</fullName>
    </submittedName>
</protein>
<proteinExistence type="predicted"/>
<comment type="caution">
    <text evidence="1">The sequence shown here is derived from an EMBL/GenBank/DDBJ whole genome shotgun (WGS) entry which is preliminary data.</text>
</comment>
<accession>X1B3N0</accession>
<organism evidence="1">
    <name type="scientific">marine sediment metagenome</name>
    <dbReference type="NCBI Taxonomy" id="412755"/>
    <lineage>
        <taxon>unclassified sequences</taxon>
        <taxon>metagenomes</taxon>
        <taxon>ecological metagenomes</taxon>
    </lineage>
</organism>